<dbReference type="RefSeq" id="WP_076348392.1">
    <property type="nucleotide sequence ID" value="NZ_CP019082.1"/>
</dbReference>
<organism evidence="1 2">
    <name type="scientific">Paludisphaera borealis</name>
    <dbReference type="NCBI Taxonomy" id="1387353"/>
    <lineage>
        <taxon>Bacteria</taxon>
        <taxon>Pseudomonadati</taxon>
        <taxon>Planctomycetota</taxon>
        <taxon>Planctomycetia</taxon>
        <taxon>Isosphaerales</taxon>
        <taxon>Isosphaeraceae</taxon>
        <taxon>Paludisphaera</taxon>
    </lineage>
</organism>
<gene>
    <name evidence="1" type="ORF">BSF38_03891</name>
</gene>
<name>A0A1U7CTV3_9BACT</name>
<dbReference type="Pfam" id="PF01663">
    <property type="entry name" value="Phosphodiest"/>
    <property type="match status" value="1"/>
</dbReference>
<protein>
    <recommendedName>
        <fullName evidence="3">Type I phosphodiesterase / nucleotide pyrophosphatase</fullName>
    </recommendedName>
</protein>
<evidence type="ECO:0000313" key="1">
    <source>
        <dbReference type="EMBL" id="APW62352.1"/>
    </source>
</evidence>
<dbReference type="KEGG" id="pbor:BSF38_03891"/>
<dbReference type="InterPro" id="IPR002591">
    <property type="entry name" value="Phosphodiest/P_Trfase"/>
</dbReference>
<evidence type="ECO:0000313" key="2">
    <source>
        <dbReference type="Proteomes" id="UP000186309"/>
    </source>
</evidence>
<accession>A0A1U7CTV3</accession>
<dbReference type="Gene3D" id="3.40.720.10">
    <property type="entry name" value="Alkaline Phosphatase, subunit A"/>
    <property type="match status" value="2"/>
</dbReference>
<dbReference type="STRING" id="1387353.BSF38_03891"/>
<sequence length="538" mass="59336">MAKTILIGLDGATFTVLDPLMAGGVMPFLRDLVAEGVRATLRSVIPPLTPPAWTSLMTGKRPGEHGVFDFFQKETPNSRYFRFTTSHDVQAATIWSMAGECGLRSNVLNFPLMFPPPALNGCLVPGGWMPWRQLRLGCRPAALFDRLKELPSFNPRELSHDMALEEKVLEGCAAEEYLDWIMLHTRRERRWTEIFLYLMREEPADFSAILFDGVDKLQHLCWRFLDPSLAPERPTPWEHEVQSACENYFRELDGLIAEIVSSAGPGATVVFASDHGFGPTSDIFYINTWLERQGRLAWAGDRGARPDATHQVGINQIARHVFEMDWERTTAYGATPSSQGIHIVRPTSDGTVGVPAEAYDRVRDELVEGLMGLRHPETGRPVVAEVWARDDVFAGPFEPWAPDLTVRLEGDAVVSILRSDSVMGRRPEPAGTHRPEGVFLARGPGVHRGASVAELSLLDVAPFVLHSLGMPIPDDLSGRLPLQALEAGSSPRRVVKATGVRTPVAAVMAPEPMGADAALDAEEEQLVLKRLSALGYLE</sequence>
<dbReference type="PANTHER" id="PTHR10151">
    <property type="entry name" value="ECTONUCLEOTIDE PYROPHOSPHATASE/PHOSPHODIESTERASE"/>
    <property type="match status" value="1"/>
</dbReference>
<dbReference type="AlphaFoldDB" id="A0A1U7CTV3"/>
<dbReference type="OrthoDB" id="228738at2"/>
<dbReference type="PANTHER" id="PTHR10151:SF120">
    <property type="entry name" value="BIS(5'-ADENOSYL)-TRIPHOSPHATASE"/>
    <property type="match status" value="1"/>
</dbReference>
<dbReference type="GO" id="GO:0016787">
    <property type="term" value="F:hydrolase activity"/>
    <property type="evidence" value="ECO:0007669"/>
    <property type="project" value="UniProtKB-ARBA"/>
</dbReference>
<dbReference type="Proteomes" id="UP000186309">
    <property type="component" value="Chromosome"/>
</dbReference>
<keyword evidence="2" id="KW-1185">Reference proteome</keyword>
<reference evidence="2" key="1">
    <citation type="submission" date="2016-12" db="EMBL/GenBank/DDBJ databases">
        <title>Comparative genomics of four Isosphaeraceae planctomycetes: a common pool of plasmids and glycoside hydrolase genes.</title>
        <authorList>
            <person name="Ivanova A."/>
        </authorList>
    </citation>
    <scope>NUCLEOTIDE SEQUENCE [LARGE SCALE GENOMIC DNA]</scope>
    <source>
        <strain evidence="2">PX4</strain>
    </source>
</reference>
<dbReference type="InterPro" id="IPR017850">
    <property type="entry name" value="Alkaline_phosphatase_core_sf"/>
</dbReference>
<dbReference type="EMBL" id="CP019082">
    <property type="protein sequence ID" value="APW62352.1"/>
    <property type="molecule type" value="Genomic_DNA"/>
</dbReference>
<evidence type="ECO:0008006" key="3">
    <source>
        <dbReference type="Google" id="ProtNLM"/>
    </source>
</evidence>
<proteinExistence type="predicted"/>
<dbReference type="SUPFAM" id="SSF53649">
    <property type="entry name" value="Alkaline phosphatase-like"/>
    <property type="match status" value="1"/>
</dbReference>